<feature type="region of interest" description="Disordered" evidence="1">
    <location>
        <begin position="640"/>
        <end position="688"/>
    </location>
</feature>
<sequence length="747" mass="73109">MYRLCLLGCVVLLAACGEKAPDEGAIRVSVTYGSFKPACLRVEAKDATGHSERTDILSSQFKNADKREVLVAVRRKADWDTALNVTVSSYAAASGNSCSGEAVETFPSNSLTVVPKEFTRFDVTLQAVDGDGDGSPTGIEWAGISDCDDKRADVRPGADEKCDTEVDFDCDGKKACADSKCAQKTCTDGDLCNTGKRCIGVGAAAECGGGEPKCKQTGGQCQSAVRCEAFTGQCIDEIVLEGTACDPGDKCVTNGRCTADKRCVGDVKPCNTPLDAQCQESVGTCNSTNGLCEYAPKPVTTSCVDGNVCNDPGSCNGSGVCIGTPTPCPPRECHAVAGCTRNASCVYAGDPAQVNNPCSEDNSGTPRVCKVDGQCVAFPYSPSNFDPNDIPGGQIGELKTTGAVVFDTDARTWTPANLGPDTDAFTIRALPQAGGPEILLIPVRTLALGGELRIVGSRAVILAVYGNATLSHDILASGRIVNGELVPGSGGNQQCGTSTGKNGKFGGGEGGGGGGAGGATVGAVGGKGYDDGATRGDAGAQQASVITPLLGGCAGGNGGGTGDAAGGLGGAGGGALQLSVARTLTISKTLSVSGGGGLGGKVSTSPAQAAGGGGGGSGGRIVLEAFQVSLTADASLTANGGGGGQGAGQSVGFANNGADGANGSETTSTTASGGTGGSTLGGTGGAGGALDIPTAGGAGSTVPVAGGGGGGGGGGGAAGFIYLRSMRPCMVNTTVVSPTPTGGCTPL</sequence>
<gene>
    <name evidence="2" type="ORF">JYK02_31485</name>
</gene>
<feature type="compositionally biased region" description="Gly residues" evidence="1">
    <location>
        <begin position="503"/>
        <end position="512"/>
    </location>
</feature>
<evidence type="ECO:0000256" key="1">
    <source>
        <dbReference type="SAM" id="MobiDB-lite"/>
    </source>
</evidence>
<evidence type="ECO:0000313" key="2">
    <source>
        <dbReference type="EMBL" id="MBN8232047.1"/>
    </source>
</evidence>
<feature type="compositionally biased region" description="Gly residues" evidence="1">
    <location>
        <begin position="640"/>
        <end position="649"/>
    </location>
</feature>
<dbReference type="Proteomes" id="UP000664052">
    <property type="component" value="Unassembled WGS sequence"/>
</dbReference>
<dbReference type="EMBL" id="JAFIMU010000010">
    <property type="protein sequence ID" value="MBN8232047.1"/>
    <property type="molecule type" value="Genomic_DNA"/>
</dbReference>
<protein>
    <submittedName>
        <fullName evidence="2">Metal-binding motif-containing protein</fullName>
    </submittedName>
</protein>
<reference evidence="2 3" key="1">
    <citation type="submission" date="2021-02" db="EMBL/GenBank/DDBJ databases">
        <title>De Novo genome assembly of isolated myxobacteria.</title>
        <authorList>
            <person name="Stevens D.C."/>
        </authorList>
    </citation>
    <scope>NUCLEOTIDE SEQUENCE [LARGE SCALE GENOMIC DNA]</scope>
    <source>
        <strain evidence="2 3">ATCC 29039</strain>
    </source>
</reference>
<comment type="caution">
    <text evidence="2">The sequence shown here is derived from an EMBL/GenBank/DDBJ whole genome shotgun (WGS) entry which is preliminary data.</text>
</comment>
<keyword evidence="3" id="KW-1185">Reference proteome</keyword>
<name>A0ABS3DL46_9BACT</name>
<feature type="region of interest" description="Disordered" evidence="1">
    <location>
        <begin position="490"/>
        <end position="512"/>
    </location>
</feature>
<dbReference type="PROSITE" id="PS51257">
    <property type="entry name" value="PROKAR_LIPOPROTEIN"/>
    <property type="match status" value="1"/>
</dbReference>
<feature type="compositionally biased region" description="Gly residues" evidence="1">
    <location>
        <begin position="673"/>
        <end position="688"/>
    </location>
</feature>
<proteinExistence type="predicted"/>
<evidence type="ECO:0000313" key="3">
    <source>
        <dbReference type="Proteomes" id="UP000664052"/>
    </source>
</evidence>
<feature type="compositionally biased region" description="Low complexity" evidence="1">
    <location>
        <begin position="654"/>
        <end position="672"/>
    </location>
</feature>
<organism evidence="2 3">
    <name type="scientific">Corallococcus macrosporus</name>
    <dbReference type="NCBI Taxonomy" id="35"/>
    <lineage>
        <taxon>Bacteria</taxon>
        <taxon>Pseudomonadati</taxon>
        <taxon>Myxococcota</taxon>
        <taxon>Myxococcia</taxon>
        <taxon>Myxococcales</taxon>
        <taxon>Cystobacterineae</taxon>
        <taxon>Myxococcaceae</taxon>
        <taxon>Corallococcus</taxon>
    </lineage>
</organism>
<accession>A0ABS3DL46</accession>